<comment type="caution">
    <text evidence="1">The sequence shown here is derived from an EMBL/GenBank/DDBJ whole genome shotgun (WGS) entry which is preliminary data.</text>
</comment>
<sequence>MEQRIGSIIPPTAAAGLDPAHIPGLVPPRPAEGDETDAAVPEQATDAEQAEEAPPEDAAPERVTSEGKGPDAEGSAPEDPGKEGSAGDDGPVFEASDRRGAIVADAEGITFRLDEEEARFGWDEIGAVEIGTPRFGRRFGVTVYVSSQRWFENDVEASSKAELKQWAAELDAVLDARFEDSDA</sequence>
<accession>A0ACC6PXT2</accession>
<dbReference type="EMBL" id="JBBKAJ010000022">
    <property type="protein sequence ID" value="MEJ8636260.1"/>
    <property type="molecule type" value="Genomic_DNA"/>
</dbReference>
<keyword evidence="2" id="KW-1185">Reference proteome</keyword>
<dbReference type="Proteomes" id="UP001377168">
    <property type="component" value="Unassembled WGS sequence"/>
</dbReference>
<protein>
    <submittedName>
        <fullName evidence="1">Uncharacterized protein</fullName>
    </submittedName>
</protein>
<evidence type="ECO:0000313" key="1">
    <source>
        <dbReference type="EMBL" id="MEJ8636260.1"/>
    </source>
</evidence>
<gene>
    <name evidence="1" type="ORF">WKI67_23135</name>
</gene>
<reference evidence="1" key="1">
    <citation type="submission" date="2024-03" db="EMBL/GenBank/DDBJ databases">
        <title>Novel Streptomyces species of biotechnological and ecological value are a feature of Machair soil.</title>
        <authorList>
            <person name="Prole J.R."/>
            <person name="Goodfellow M."/>
            <person name="Allenby N."/>
            <person name="Ward A.C."/>
        </authorList>
    </citation>
    <scope>NUCLEOTIDE SEQUENCE</scope>
    <source>
        <strain evidence="1">MS2.AVA.5</strain>
    </source>
</reference>
<evidence type="ECO:0000313" key="2">
    <source>
        <dbReference type="Proteomes" id="UP001377168"/>
    </source>
</evidence>
<name>A0ACC6PXT2_9ACTN</name>
<proteinExistence type="predicted"/>
<organism evidence="1 2">
    <name type="scientific">Streptomyces achmelvichensis</name>
    <dbReference type="NCBI Taxonomy" id="3134111"/>
    <lineage>
        <taxon>Bacteria</taxon>
        <taxon>Bacillati</taxon>
        <taxon>Actinomycetota</taxon>
        <taxon>Actinomycetes</taxon>
        <taxon>Kitasatosporales</taxon>
        <taxon>Streptomycetaceae</taxon>
        <taxon>Streptomyces</taxon>
    </lineage>
</organism>